<reference evidence="5 6" key="1">
    <citation type="submission" date="2016-10" db="EMBL/GenBank/DDBJ databases">
        <authorList>
            <person name="de Groot N.N."/>
        </authorList>
    </citation>
    <scope>NUCLEOTIDE SEQUENCE [LARGE SCALE GENOMIC DNA]</scope>
    <source>
        <strain evidence="5 6">EP1-55-1</strain>
    </source>
</reference>
<organism evidence="5 6">
    <name type="scientific">Hydrogenimonas thermophila</name>
    <dbReference type="NCBI Taxonomy" id="223786"/>
    <lineage>
        <taxon>Bacteria</taxon>
        <taxon>Pseudomonadati</taxon>
        <taxon>Campylobacterota</taxon>
        <taxon>Epsilonproteobacteria</taxon>
        <taxon>Campylobacterales</taxon>
        <taxon>Hydrogenimonadaceae</taxon>
        <taxon>Hydrogenimonas</taxon>
    </lineage>
</organism>
<dbReference type="Pfam" id="PF00034">
    <property type="entry name" value="Cytochrom_C"/>
    <property type="match status" value="1"/>
</dbReference>
<evidence type="ECO:0000313" key="5">
    <source>
        <dbReference type="EMBL" id="SFO97921.1"/>
    </source>
</evidence>
<dbReference type="RefSeq" id="WP_092910499.1">
    <property type="nucleotide sequence ID" value="NZ_FOXB01000003.1"/>
</dbReference>
<evidence type="ECO:0000256" key="2">
    <source>
        <dbReference type="ARBA" id="ARBA00022723"/>
    </source>
</evidence>
<gene>
    <name evidence="5" type="ORF">SAMN05216234_10375</name>
</gene>
<dbReference type="OrthoDB" id="5373067at2"/>
<dbReference type="GO" id="GO:0020037">
    <property type="term" value="F:heme binding"/>
    <property type="evidence" value="ECO:0007669"/>
    <property type="project" value="InterPro"/>
</dbReference>
<name>A0A1I5LMC0_9BACT</name>
<dbReference type="InterPro" id="IPR036909">
    <property type="entry name" value="Cyt_c-like_dom_sf"/>
</dbReference>
<keyword evidence="3" id="KW-0408">Iron</keyword>
<dbReference type="GO" id="GO:0009055">
    <property type="term" value="F:electron transfer activity"/>
    <property type="evidence" value="ECO:0007669"/>
    <property type="project" value="InterPro"/>
</dbReference>
<evidence type="ECO:0000313" key="6">
    <source>
        <dbReference type="Proteomes" id="UP000199227"/>
    </source>
</evidence>
<dbReference type="STRING" id="223786.SAMN05216234_10375"/>
<proteinExistence type="predicted"/>
<keyword evidence="6" id="KW-1185">Reference proteome</keyword>
<accession>A0A1I5LMC0</accession>
<dbReference type="GO" id="GO:0046872">
    <property type="term" value="F:metal ion binding"/>
    <property type="evidence" value="ECO:0007669"/>
    <property type="project" value="UniProtKB-KW"/>
</dbReference>
<evidence type="ECO:0000256" key="3">
    <source>
        <dbReference type="ARBA" id="ARBA00023004"/>
    </source>
</evidence>
<keyword evidence="2" id="KW-0479">Metal-binding</keyword>
<dbReference type="InterPro" id="IPR009056">
    <property type="entry name" value="Cyt_c-like_dom"/>
</dbReference>
<evidence type="ECO:0000256" key="1">
    <source>
        <dbReference type="ARBA" id="ARBA00022617"/>
    </source>
</evidence>
<dbReference type="Proteomes" id="UP000199227">
    <property type="component" value="Unassembled WGS sequence"/>
</dbReference>
<evidence type="ECO:0000259" key="4">
    <source>
        <dbReference type="Pfam" id="PF00034"/>
    </source>
</evidence>
<protein>
    <recommendedName>
        <fullName evidence="4">Cytochrome c domain-containing protein</fullName>
    </recommendedName>
</protein>
<dbReference type="AlphaFoldDB" id="A0A1I5LMC0"/>
<keyword evidence="1" id="KW-0349">Heme</keyword>
<dbReference type="EMBL" id="FOXB01000003">
    <property type="protein sequence ID" value="SFO97921.1"/>
    <property type="molecule type" value="Genomic_DNA"/>
</dbReference>
<sequence>MKQNLILIFIILFATVAFLINRSRLHTTQSNLNHIDHKKEKHLHQNSKEKIEDIHSVKYLESYIEDVINNGSSQKLGFAYGDMQAGFADKDAAKKIAAYVVTLSGKQPTHPEWVKEGHTFYISNCGGCHGEDGKGIHGTFPDLTRETLLGIERR</sequence>
<feature type="domain" description="Cytochrome c" evidence="4">
    <location>
        <begin position="114"/>
        <end position="145"/>
    </location>
</feature>
<dbReference type="SUPFAM" id="SSF46626">
    <property type="entry name" value="Cytochrome c"/>
    <property type="match status" value="1"/>
</dbReference>
<dbReference type="Gene3D" id="1.10.760.10">
    <property type="entry name" value="Cytochrome c-like domain"/>
    <property type="match status" value="1"/>
</dbReference>